<dbReference type="SMART" id="SM00418">
    <property type="entry name" value="HTH_ARSR"/>
    <property type="match status" value="1"/>
</dbReference>
<evidence type="ECO:0000313" key="2">
    <source>
        <dbReference type="EMBL" id="MDC8013494.1"/>
    </source>
</evidence>
<dbReference type="GO" id="GO:0003700">
    <property type="term" value="F:DNA-binding transcription factor activity"/>
    <property type="evidence" value="ECO:0007669"/>
    <property type="project" value="InterPro"/>
</dbReference>
<accession>A0A9X3YJF9</accession>
<sequence>MTNDPDLASLAALITEPARAAMLAHLLDGRGWTATELGRAANVGASTASAHLRKLVDGRLIRVTPSGRHRYFRLADGEVARMLEHFAYFSTPRRPRTPGETRASGALRRCRLCYDHVAGEIGVALAQAMVRNGWIVDAEPWFRVTPAGASALAALGIAAADGRACMDWSERRPHVAGALGAEIARAALTSDWVRREKASRALWVTPAGEEVLRVAFGVERFENAG</sequence>
<keyword evidence="3" id="KW-1185">Reference proteome</keyword>
<dbReference type="Pfam" id="PF12840">
    <property type="entry name" value="HTH_20"/>
    <property type="match status" value="1"/>
</dbReference>
<dbReference type="RefSeq" id="WP_263545701.1">
    <property type="nucleotide sequence ID" value="NZ_JAOVZO020000017.1"/>
</dbReference>
<gene>
    <name evidence="2" type="ORF">OD750_013195</name>
</gene>
<dbReference type="PROSITE" id="PS50987">
    <property type="entry name" value="HTH_ARSR_2"/>
    <property type="match status" value="1"/>
</dbReference>
<dbReference type="Gene3D" id="1.10.10.10">
    <property type="entry name" value="Winged helix-like DNA-binding domain superfamily/Winged helix DNA-binding domain"/>
    <property type="match status" value="1"/>
</dbReference>
<evidence type="ECO:0000313" key="3">
    <source>
        <dbReference type="Proteomes" id="UP001139971"/>
    </source>
</evidence>
<dbReference type="EMBL" id="JAOVZO020000017">
    <property type="protein sequence ID" value="MDC8013494.1"/>
    <property type="molecule type" value="Genomic_DNA"/>
</dbReference>
<dbReference type="GO" id="GO:0003677">
    <property type="term" value="F:DNA binding"/>
    <property type="evidence" value="ECO:0007669"/>
    <property type="project" value="TreeGrafter"/>
</dbReference>
<name>A0A9X3YJF9_9GAMM</name>
<dbReference type="InterPro" id="IPR052543">
    <property type="entry name" value="HTH_Metal-responsive_Reg"/>
</dbReference>
<protein>
    <submittedName>
        <fullName evidence="2">Winged helix-turn-helix domain-containing protein</fullName>
    </submittedName>
</protein>
<evidence type="ECO:0000259" key="1">
    <source>
        <dbReference type="PROSITE" id="PS50987"/>
    </source>
</evidence>
<dbReference type="InterPro" id="IPR001845">
    <property type="entry name" value="HTH_ArsR_DNA-bd_dom"/>
</dbReference>
<dbReference type="PANTHER" id="PTHR39168:SF1">
    <property type="entry name" value="TRANSCRIPTIONAL REGULATORY PROTEIN"/>
    <property type="match status" value="1"/>
</dbReference>
<proteinExistence type="predicted"/>
<dbReference type="PANTHER" id="PTHR39168">
    <property type="entry name" value="TRANSCRIPTIONAL REGULATOR-RELATED"/>
    <property type="match status" value="1"/>
</dbReference>
<organism evidence="2 3">
    <name type="scientific">Tahibacter soli</name>
    <dbReference type="NCBI Taxonomy" id="2983605"/>
    <lineage>
        <taxon>Bacteria</taxon>
        <taxon>Pseudomonadati</taxon>
        <taxon>Pseudomonadota</taxon>
        <taxon>Gammaproteobacteria</taxon>
        <taxon>Lysobacterales</taxon>
        <taxon>Rhodanobacteraceae</taxon>
        <taxon>Tahibacter</taxon>
    </lineage>
</organism>
<reference evidence="2" key="1">
    <citation type="submission" date="2023-02" db="EMBL/GenBank/DDBJ databases">
        <title>Tahibacter soli sp. nov. isolated from soil.</title>
        <authorList>
            <person name="Baek J.H."/>
            <person name="Lee J.K."/>
            <person name="Choi D.G."/>
            <person name="Jeon C.O."/>
        </authorList>
    </citation>
    <scope>NUCLEOTIDE SEQUENCE</scope>
    <source>
        <strain evidence="2">BL</strain>
    </source>
</reference>
<dbReference type="CDD" id="cd00090">
    <property type="entry name" value="HTH_ARSR"/>
    <property type="match status" value="1"/>
</dbReference>
<dbReference type="GO" id="GO:0097063">
    <property type="term" value="F:cadmium ion sensor activity"/>
    <property type="evidence" value="ECO:0007669"/>
    <property type="project" value="TreeGrafter"/>
</dbReference>
<dbReference type="InterPro" id="IPR011991">
    <property type="entry name" value="ArsR-like_HTH"/>
</dbReference>
<dbReference type="GO" id="GO:0032791">
    <property type="term" value="F:lead ion binding"/>
    <property type="evidence" value="ECO:0007669"/>
    <property type="project" value="TreeGrafter"/>
</dbReference>
<dbReference type="InterPro" id="IPR036388">
    <property type="entry name" value="WH-like_DNA-bd_sf"/>
</dbReference>
<dbReference type="Proteomes" id="UP001139971">
    <property type="component" value="Unassembled WGS sequence"/>
</dbReference>
<feature type="domain" description="HTH arsR-type" evidence="1">
    <location>
        <begin position="1"/>
        <end position="94"/>
    </location>
</feature>
<dbReference type="SUPFAM" id="SSF46785">
    <property type="entry name" value="Winged helix' DNA-binding domain"/>
    <property type="match status" value="1"/>
</dbReference>
<dbReference type="AlphaFoldDB" id="A0A9X3YJF9"/>
<dbReference type="GO" id="GO:0046686">
    <property type="term" value="P:response to cadmium ion"/>
    <property type="evidence" value="ECO:0007669"/>
    <property type="project" value="TreeGrafter"/>
</dbReference>
<dbReference type="InterPro" id="IPR036390">
    <property type="entry name" value="WH_DNA-bd_sf"/>
</dbReference>
<dbReference type="GO" id="GO:0010288">
    <property type="term" value="P:response to lead ion"/>
    <property type="evidence" value="ECO:0007669"/>
    <property type="project" value="TreeGrafter"/>
</dbReference>
<comment type="caution">
    <text evidence="2">The sequence shown here is derived from an EMBL/GenBank/DDBJ whole genome shotgun (WGS) entry which is preliminary data.</text>
</comment>